<dbReference type="InterPro" id="IPR042185">
    <property type="entry name" value="Serpin_sf_2"/>
</dbReference>
<dbReference type="InterPro" id="IPR042178">
    <property type="entry name" value="Serpin_sf_1"/>
</dbReference>
<evidence type="ECO:0000256" key="8">
    <source>
        <dbReference type="ARBA" id="ARBA00030441"/>
    </source>
</evidence>
<evidence type="ECO:0000256" key="4">
    <source>
        <dbReference type="ARBA" id="ARBA00022824"/>
    </source>
</evidence>
<evidence type="ECO:0000256" key="10">
    <source>
        <dbReference type="SAM" id="MobiDB-lite"/>
    </source>
</evidence>
<dbReference type="PANTHER" id="PTHR11461:SF27">
    <property type="entry name" value="SERPIN H1"/>
    <property type="match status" value="1"/>
</dbReference>
<keyword evidence="4" id="KW-0256">Endoplasmic reticulum</keyword>
<keyword evidence="6" id="KW-0143">Chaperone</keyword>
<protein>
    <recommendedName>
        <fullName evidence="2">Serpin H1</fullName>
    </recommendedName>
    <alternativeName>
        <fullName evidence="8">Collagen-binding protein</fullName>
    </alternativeName>
</protein>
<dbReference type="Gene3D" id="3.30.497.10">
    <property type="entry name" value="Antithrombin, subunit I, domain 2"/>
    <property type="match status" value="1"/>
</dbReference>
<evidence type="ECO:0000313" key="13">
    <source>
        <dbReference type="Proteomes" id="UP001166093"/>
    </source>
</evidence>
<dbReference type="Pfam" id="PF00079">
    <property type="entry name" value="Serpin"/>
    <property type="match status" value="1"/>
</dbReference>
<comment type="similarity">
    <text evidence="1 9">Belongs to the serpin family.</text>
</comment>
<dbReference type="InterPro" id="IPR023795">
    <property type="entry name" value="Serpin_CS"/>
</dbReference>
<sequence>MGVSSTRQFIQPGERRGPPMSPLVKAWVCRLSGKSYSQGSAGVPRGHPWKKHGHVVCRCMESNQQVGVFQRGVRYSGARREFPFQVAMALQLAVMCILFSLARADSVALKDHASVLADSTLSLGLNLYQTMVKDQNLRSENILFSPVVLASSLGVMTMGTKENTASQVKSVLNVDLQDDQLHPAFSALLSEVSDEKARNTTWKMGSRLYGPTSVNLRPQFVESSRKLYNHEHAKVNFRDKRRALQSINEWASQSTMGRVAEVTRELPGADGALFINAMYFKPHWEESFHYKMVDKRGFMTSRTNTVSVLMMHRTGYYKFYEDNENRLNILEMQLAHKHSSMVFIMPFHVEPLERVEKMLTKEQLNHWFSKLENRAVALSLPKINLDVSHELQKHLQELGLAEAVDKTKADFSGMTGKKDLHVSSVLHAAVLEWDTEGKPFNQDIYGQPEFKSPKLFYADHPFIFLVRDNKTNSILLIGRLVKPKGENHDEL</sequence>
<dbReference type="InterPro" id="IPR000215">
    <property type="entry name" value="Serpin_fam"/>
</dbReference>
<dbReference type="InterPro" id="IPR036186">
    <property type="entry name" value="Serpin_sf"/>
</dbReference>
<proteinExistence type="inferred from homology"/>
<dbReference type="SMART" id="SM00093">
    <property type="entry name" value="SERPIN"/>
    <property type="match status" value="1"/>
</dbReference>
<keyword evidence="13" id="KW-1185">Reference proteome</keyword>
<evidence type="ECO:0000259" key="11">
    <source>
        <dbReference type="SMART" id="SM00093"/>
    </source>
</evidence>
<dbReference type="PANTHER" id="PTHR11461">
    <property type="entry name" value="SERINE PROTEASE INHIBITOR, SERPIN"/>
    <property type="match status" value="1"/>
</dbReference>
<feature type="non-terminal residue" evidence="12">
    <location>
        <position position="1"/>
    </location>
</feature>
<dbReference type="Gene3D" id="2.30.39.10">
    <property type="entry name" value="Alpha-1-antitrypsin, domain 1"/>
    <property type="match status" value="1"/>
</dbReference>
<keyword evidence="3" id="KW-0732">Signal</keyword>
<dbReference type="EMBL" id="JAAWVQ010143527">
    <property type="protein sequence ID" value="MBN3285081.1"/>
    <property type="molecule type" value="Genomic_DNA"/>
</dbReference>
<dbReference type="PROSITE" id="PS00284">
    <property type="entry name" value="SERPIN"/>
    <property type="match status" value="1"/>
</dbReference>
<comment type="function">
    <text evidence="7">Binds specifically to collagen. Could be involved as a chaperone in the biosynthetic pathway of collagen.</text>
</comment>
<gene>
    <name evidence="12" type="primary">Serpinh1_0</name>
    <name evidence="12" type="ORF">GTO93_0020663</name>
</gene>
<evidence type="ECO:0000313" key="12">
    <source>
        <dbReference type="EMBL" id="MBN3285081.1"/>
    </source>
</evidence>
<evidence type="ECO:0000256" key="2">
    <source>
        <dbReference type="ARBA" id="ARBA00013551"/>
    </source>
</evidence>
<organism evidence="12 13">
    <name type="scientific">Polyodon spathula</name>
    <name type="common">North American paddlefish</name>
    <name type="synonym">Squalus spathula</name>
    <dbReference type="NCBI Taxonomy" id="7913"/>
    <lineage>
        <taxon>Eukaryota</taxon>
        <taxon>Metazoa</taxon>
        <taxon>Chordata</taxon>
        <taxon>Craniata</taxon>
        <taxon>Vertebrata</taxon>
        <taxon>Euteleostomi</taxon>
        <taxon>Actinopterygii</taxon>
        <taxon>Chondrostei</taxon>
        <taxon>Acipenseriformes</taxon>
        <taxon>Polyodontidae</taxon>
        <taxon>Polyodon</taxon>
    </lineage>
</organism>
<name>A0ABS2YFW6_POLSP</name>
<dbReference type="InterPro" id="IPR023796">
    <property type="entry name" value="Serpin_dom"/>
</dbReference>
<feature type="region of interest" description="Disordered" evidence="10">
    <location>
        <begin position="1"/>
        <end position="21"/>
    </location>
</feature>
<comment type="caution">
    <text evidence="12">The sequence shown here is derived from an EMBL/GenBank/DDBJ whole genome shotgun (WGS) entry which is preliminary data.</text>
</comment>
<dbReference type="SUPFAM" id="SSF56574">
    <property type="entry name" value="Serpins"/>
    <property type="match status" value="1"/>
</dbReference>
<evidence type="ECO:0000256" key="9">
    <source>
        <dbReference type="RuleBase" id="RU000411"/>
    </source>
</evidence>
<evidence type="ECO:0000256" key="7">
    <source>
        <dbReference type="ARBA" id="ARBA00025405"/>
    </source>
</evidence>
<evidence type="ECO:0000256" key="3">
    <source>
        <dbReference type="ARBA" id="ARBA00022729"/>
    </source>
</evidence>
<evidence type="ECO:0000256" key="6">
    <source>
        <dbReference type="ARBA" id="ARBA00023186"/>
    </source>
</evidence>
<keyword evidence="5" id="KW-0325">Glycoprotein</keyword>
<feature type="domain" description="Serpin" evidence="11">
    <location>
        <begin position="125"/>
        <end position="483"/>
    </location>
</feature>
<reference evidence="12" key="1">
    <citation type="journal article" date="2021" name="Cell">
        <title>Tracing the genetic footprints of vertebrate landing in non-teleost ray-finned fishes.</title>
        <authorList>
            <person name="Bi X."/>
            <person name="Wang K."/>
            <person name="Yang L."/>
            <person name="Pan H."/>
            <person name="Jiang H."/>
            <person name="Wei Q."/>
            <person name="Fang M."/>
            <person name="Yu H."/>
            <person name="Zhu C."/>
            <person name="Cai Y."/>
            <person name="He Y."/>
            <person name="Gan X."/>
            <person name="Zeng H."/>
            <person name="Yu D."/>
            <person name="Zhu Y."/>
            <person name="Jiang H."/>
            <person name="Qiu Q."/>
            <person name="Yang H."/>
            <person name="Zhang Y.E."/>
            <person name="Wang W."/>
            <person name="Zhu M."/>
            <person name="He S."/>
            <person name="Zhang G."/>
        </authorList>
    </citation>
    <scope>NUCLEOTIDE SEQUENCE</scope>
    <source>
        <strain evidence="12">Pddl_001</strain>
    </source>
</reference>
<feature type="non-terminal residue" evidence="12">
    <location>
        <position position="491"/>
    </location>
</feature>
<dbReference type="Proteomes" id="UP001166093">
    <property type="component" value="Unassembled WGS sequence"/>
</dbReference>
<accession>A0ABS2YFW6</accession>
<evidence type="ECO:0000256" key="5">
    <source>
        <dbReference type="ARBA" id="ARBA00023180"/>
    </source>
</evidence>
<evidence type="ECO:0000256" key="1">
    <source>
        <dbReference type="ARBA" id="ARBA00009500"/>
    </source>
</evidence>